<organism evidence="2 3">
    <name type="scientific">Roseateles oligotrophus</name>
    <dbReference type="NCBI Taxonomy" id="1769250"/>
    <lineage>
        <taxon>Bacteria</taxon>
        <taxon>Pseudomonadati</taxon>
        <taxon>Pseudomonadota</taxon>
        <taxon>Betaproteobacteria</taxon>
        <taxon>Burkholderiales</taxon>
        <taxon>Sphaerotilaceae</taxon>
        <taxon>Roseateles</taxon>
    </lineage>
</organism>
<name>A0A840LGW2_9BURK</name>
<evidence type="ECO:0000313" key="2">
    <source>
        <dbReference type="EMBL" id="MBB4845458.1"/>
    </source>
</evidence>
<gene>
    <name evidence="2" type="ORF">HNP55_004008</name>
</gene>
<comment type="caution">
    <text evidence="2">The sequence shown here is derived from an EMBL/GenBank/DDBJ whole genome shotgun (WGS) entry which is preliminary data.</text>
</comment>
<accession>A0A840LGW2</accession>
<evidence type="ECO:0000313" key="3">
    <source>
        <dbReference type="Proteomes" id="UP000562027"/>
    </source>
</evidence>
<dbReference type="Proteomes" id="UP000562027">
    <property type="component" value="Unassembled WGS sequence"/>
</dbReference>
<protein>
    <submittedName>
        <fullName evidence="2">Uncharacterized protein</fullName>
    </submittedName>
</protein>
<reference evidence="2 3" key="1">
    <citation type="submission" date="2020-08" db="EMBL/GenBank/DDBJ databases">
        <title>Functional genomics of gut bacteria from endangered species of beetles.</title>
        <authorList>
            <person name="Carlos-Shanley C."/>
        </authorList>
    </citation>
    <scope>NUCLEOTIDE SEQUENCE [LARGE SCALE GENOMIC DNA]</scope>
    <source>
        <strain evidence="2 3">S00239</strain>
    </source>
</reference>
<dbReference type="AlphaFoldDB" id="A0A840LGW2"/>
<dbReference type="RefSeq" id="WP_184303469.1">
    <property type="nucleotide sequence ID" value="NZ_JACHLP010000009.1"/>
</dbReference>
<sequence>MKIAVWIVFALLSALWTGGALLVIALSEWAAQLLASGDAAAVGTAAAQWPVPAWVSLWLDPASIKLAQEAVLWALSAGRDVLPMLGSAMGWLEPLIWLLWLLGMVLMLVLAIAGHLLLGRLPSLDALKQRAGI</sequence>
<dbReference type="EMBL" id="JACHLP010000009">
    <property type="protein sequence ID" value="MBB4845458.1"/>
    <property type="molecule type" value="Genomic_DNA"/>
</dbReference>
<keyword evidence="1" id="KW-1133">Transmembrane helix</keyword>
<keyword evidence="1" id="KW-0472">Membrane</keyword>
<evidence type="ECO:0000256" key="1">
    <source>
        <dbReference type="SAM" id="Phobius"/>
    </source>
</evidence>
<feature type="transmembrane region" description="Helical" evidence="1">
    <location>
        <begin position="95"/>
        <end position="118"/>
    </location>
</feature>
<keyword evidence="1" id="KW-0812">Transmembrane</keyword>
<keyword evidence="3" id="KW-1185">Reference proteome</keyword>
<proteinExistence type="predicted"/>